<dbReference type="InterPro" id="IPR036890">
    <property type="entry name" value="HATPase_C_sf"/>
</dbReference>
<dbReference type="GO" id="GO:0016036">
    <property type="term" value="P:cellular response to phosphate starvation"/>
    <property type="evidence" value="ECO:0007669"/>
    <property type="project" value="TreeGrafter"/>
</dbReference>
<sequence length="350" mass="40184">MLKNPTPRQIAIASAALITAVGVLIFLMVRFLRWDAYPWLEYLTWVLIFFILTYRVVLFFLQNYIYRKIKLIYKTIHQEKINPAEKNKTINADAKIFEEVGEQVAAWAANQQKEIDQLRSWSEYRRAFLGDISHELKTPIFNIQGYIESLIDSGVEDPVFSLSFLKKAAKNVDRLQTIIQDLETISKLETGNMLLEITSFDIRELGKEVFEELEIKAAERNISLDFKEGANQNFRVKADREKIRQVLINLVHNSIKYGIPNGRIKFAFYDMDKRVLIEVADNGIGIPKEHLAHVFDRFYRVDKSRSRTQGGSGLGLSIVKHIIEAHAQTINVRSTPNLGSTFGFTLDKAG</sequence>
<keyword evidence="10" id="KW-1185">Reference proteome</keyword>
<evidence type="ECO:0000313" key="10">
    <source>
        <dbReference type="Proteomes" id="UP000008461"/>
    </source>
</evidence>
<dbReference type="STRING" id="760192.Halhy_0096"/>
<dbReference type="GO" id="GO:0000155">
    <property type="term" value="F:phosphorelay sensor kinase activity"/>
    <property type="evidence" value="ECO:0007669"/>
    <property type="project" value="InterPro"/>
</dbReference>
<dbReference type="InterPro" id="IPR004358">
    <property type="entry name" value="Sig_transdc_His_kin-like_C"/>
</dbReference>
<evidence type="ECO:0000256" key="6">
    <source>
        <dbReference type="ARBA" id="ARBA00023012"/>
    </source>
</evidence>
<reference key="2">
    <citation type="submission" date="2011-04" db="EMBL/GenBank/DDBJ databases">
        <title>Complete sequence of chromosome of Haliscomenobacter hydrossis DSM 1100.</title>
        <authorList>
            <consortium name="US DOE Joint Genome Institute (JGI-PGF)"/>
            <person name="Lucas S."/>
            <person name="Han J."/>
            <person name="Lapidus A."/>
            <person name="Bruce D."/>
            <person name="Goodwin L."/>
            <person name="Pitluck S."/>
            <person name="Peters L."/>
            <person name="Kyrpides N."/>
            <person name="Mavromatis K."/>
            <person name="Ivanova N."/>
            <person name="Ovchinnikova G."/>
            <person name="Pagani I."/>
            <person name="Daligault H."/>
            <person name="Detter J.C."/>
            <person name="Han C."/>
            <person name="Land M."/>
            <person name="Hauser L."/>
            <person name="Markowitz V."/>
            <person name="Cheng J.-F."/>
            <person name="Hugenholtz P."/>
            <person name="Woyke T."/>
            <person name="Wu D."/>
            <person name="Verbarg S."/>
            <person name="Frueling A."/>
            <person name="Brambilla E."/>
            <person name="Klenk H.-P."/>
            <person name="Eisen J.A."/>
        </authorList>
    </citation>
    <scope>NUCLEOTIDE SEQUENCE</scope>
    <source>
        <strain>DSM 1100</strain>
    </source>
</reference>
<evidence type="ECO:0000256" key="1">
    <source>
        <dbReference type="ARBA" id="ARBA00000085"/>
    </source>
</evidence>
<keyword evidence="7" id="KW-0812">Transmembrane</keyword>
<keyword evidence="5 9" id="KW-0418">Kinase</keyword>
<dbReference type="RefSeq" id="WP_013762573.1">
    <property type="nucleotide sequence ID" value="NC_015510.1"/>
</dbReference>
<dbReference type="PRINTS" id="PR00344">
    <property type="entry name" value="BCTRLSENSOR"/>
</dbReference>
<dbReference type="AlphaFoldDB" id="F4KSP5"/>
<evidence type="ECO:0000256" key="7">
    <source>
        <dbReference type="SAM" id="Phobius"/>
    </source>
</evidence>
<dbReference type="InterPro" id="IPR050351">
    <property type="entry name" value="BphY/WalK/GraS-like"/>
</dbReference>
<evidence type="ECO:0000256" key="3">
    <source>
        <dbReference type="ARBA" id="ARBA00022553"/>
    </source>
</evidence>
<dbReference type="EC" id="2.7.13.3" evidence="2"/>
<evidence type="ECO:0000256" key="5">
    <source>
        <dbReference type="ARBA" id="ARBA00022777"/>
    </source>
</evidence>
<dbReference type="HOGENOM" id="CLU_000445_89_3_10"/>
<dbReference type="PANTHER" id="PTHR45453:SF1">
    <property type="entry name" value="PHOSPHATE REGULON SENSOR PROTEIN PHOR"/>
    <property type="match status" value="1"/>
</dbReference>
<dbReference type="InterPro" id="IPR003661">
    <property type="entry name" value="HisK_dim/P_dom"/>
</dbReference>
<name>F4KSP5_HALH1</name>
<organism evidence="9 10">
    <name type="scientific">Haliscomenobacter hydrossis (strain ATCC 27775 / DSM 1100 / LMG 10767 / O)</name>
    <dbReference type="NCBI Taxonomy" id="760192"/>
    <lineage>
        <taxon>Bacteria</taxon>
        <taxon>Pseudomonadati</taxon>
        <taxon>Bacteroidota</taxon>
        <taxon>Saprospiria</taxon>
        <taxon>Saprospirales</taxon>
        <taxon>Haliscomenobacteraceae</taxon>
        <taxon>Haliscomenobacter</taxon>
    </lineage>
</organism>
<feature type="transmembrane region" description="Helical" evidence="7">
    <location>
        <begin position="12"/>
        <end position="32"/>
    </location>
</feature>
<keyword evidence="7" id="KW-0472">Membrane</keyword>
<comment type="catalytic activity">
    <reaction evidence="1">
        <text>ATP + protein L-histidine = ADP + protein N-phospho-L-histidine.</text>
        <dbReference type="EC" id="2.7.13.3"/>
    </reaction>
</comment>
<dbReference type="Pfam" id="PF00512">
    <property type="entry name" value="HisKA"/>
    <property type="match status" value="1"/>
</dbReference>
<dbReference type="EMBL" id="CP002691">
    <property type="protein sequence ID" value="AEE48009.1"/>
    <property type="molecule type" value="Genomic_DNA"/>
</dbReference>
<dbReference type="GO" id="GO:0005886">
    <property type="term" value="C:plasma membrane"/>
    <property type="evidence" value="ECO:0007669"/>
    <property type="project" value="TreeGrafter"/>
</dbReference>
<dbReference type="CDD" id="cd00082">
    <property type="entry name" value="HisKA"/>
    <property type="match status" value="1"/>
</dbReference>
<gene>
    <name evidence="9" type="ordered locus">Halhy_0096</name>
</gene>
<evidence type="ECO:0000256" key="2">
    <source>
        <dbReference type="ARBA" id="ARBA00012438"/>
    </source>
</evidence>
<dbReference type="PANTHER" id="PTHR45453">
    <property type="entry name" value="PHOSPHATE REGULON SENSOR PROTEIN PHOR"/>
    <property type="match status" value="1"/>
</dbReference>
<evidence type="ECO:0000259" key="8">
    <source>
        <dbReference type="PROSITE" id="PS50109"/>
    </source>
</evidence>
<dbReference type="FunFam" id="3.30.565.10:FF:000006">
    <property type="entry name" value="Sensor histidine kinase WalK"/>
    <property type="match status" value="1"/>
</dbReference>
<dbReference type="InterPro" id="IPR005467">
    <property type="entry name" value="His_kinase_dom"/>
</dbReference>
<feature type="domain" description="Histidine kinase" evidence="8">
    <location>
        <begin position="131"/>
        <end position="350"/>
    </location>
</feature>
<dbReference type="OrthoDB" id="9813151at2"/>
<keyword evidence="6" id="KW-0902">Two-component regulatory system</keyword>
<dbReference type="CDD" id="cd00075">
    <property type="entry name" value="HATPase"/>
    <property type="match status" value="1"/>
</dbReference>
<dbReference type="eggNOG" id="COG5002">
    <property type="taxonomic scope" value="Bacteria"/>
</dbReference>
<dbReference type="SUPFAM" id="SSF55874">
    <property type="entry name" value="ATPase domain of HSP90 chaperone/DNA topoisomerase II/histidine kinase"/>
    <property type="match status" value="1"/>
</dbReference>
<dbReference type="SUPFAM" id="SSF47384">
    <property type="entry name" value="Homodimeric domain of signal transducing histidine kinase"/>
    <property type="match status" value="1"/>
</dbReference>
<dbReference type="InterPro" id="IPR036097">
    <property type="entry name" value="HisK_dim/P_sf"/>
</dbReference>
<reference evidence="9 10" key="1">
    <citation type="journal article" date="2011" name="Stand. Genomic Sci.">
        <title>Complete genome sequence of Haliscomenobacter hydrossis type strain (O).</title>
        <authorList>
            <consortium name="US DOE Joint Genome Institute (JGI-PGF)"/>
            <person name="Daligault H."/>
            <person name="Lapidus A."/>
            <person name="Zeytun A."/>
            <person name="Nolan M."/>
            <person name="Lucas S."/>
            <person name="Del Rio T.G."/>
            <person name="Tice H."/>
            <person name="Cheng J.F."/>
            <person name="Tapia R."/>
            <person name="Han C."/>
            <person name="Goodwin L."/>
            <person name="Pitluck S."/>
            <person name="Liolios K."/>
            <person name="Pagani I."/>
            <person name="Ivanova N."/>
            <person name="Huntemann M."/>
            <person name="Mavromatis K."/>
            <person name="Mikhailova N."/>
            <person name="Pati A."/>
            <person name="Chen A."/>
            <person name="Palaniappan K."/>
            <person name="Land M."/>
            <person name="Hauser L."/>
            <person name="Brambilla E.M."/>
            <person name="Rohde M."/>
            <person name="Verbarg S."/>
            <person name="Goker M."/>
            <person name="Bristow J."/>
            <person name="Eisen J.A."/>
            <person name="Markowitz V."/>
            <person name="Hugenholtz P."/>
            <person name="Kyrpides N.C."/>
            <person name="Klenk H.P."/>
            <person name="Woyke T."/>
        </authorList>
    </citation>
    <scope>NUCLEOTIDE SEQUENCE [LARGE SCALE GENOMIC DNA]</scope>
    <source>
        <strain evidence="10">ATCC 27775 / DSM 1100 / LMG 10767 / O</strain>
    </source>
</reference>
<dbReference type="KEGG" id="hhy:Halhy_0096"/>
<dbReference type="SMART" id="SM00388">
    <property type="entry name" value="HisKA"/>
    <property type="match status" value="1"/>
</dbReference>
<dbReference type="SMART" id="SM00387">
    <property type="entry name" value="HATPase_c"/>
    <property type="match status" value="1"/>
</dbReference>
<dbReference type="GO" id="GO:0004721">
    <property type="term" value="F:phosphoprotein phosphatase activity"/>
    <property type="evidence" value="ECO:0007669"/>
    <property type="project" value="TreeGrafter"/>
</dbReference>
<evidence type="ECO:0000313" key="9">
    <source>
        <dbReference type="EMBL" id="AEE48009.1"/>
    </source>
</evidence>
<dbReference type="Pfam" id="PF02518">
    <property type="entry name" value="HATPase_c"/>
    <property type="match status" value="1"/>
</dbReference>
<keyword evidence="4" id="KW-0808">Transferase</keyword>
<dbReference type="PROSITE" id="PS50109">
    <property type="entry name" value="HIS_KIN"/>
    <property type="match status" value="1"/>
</dbReference>
<protein>
    <recommendedName>
        <fullName evidence="2">histidine kinase</fullName>
        <ecNumber evidence="2">2.7.13.3</ecNumber>
    </recommendedName>
</protein>
<keyword evidence="7" id="KW-1133">Transmembrane helix</keyword>
<accession>F4KSP5</accession>
<dbReference type="Gene3D" id="1.10.287.130">
    <property type="match status" value="1"/>
</dbReference>
<proteinExistence type="predicted"/>
<keyword evidence="3" id="KW-0597">Phosphoprotein</keyword>
<dbReference type="InterPro" id="IPR003594">
    <property type="entry name" value="HATPase_dom"/>
</dbReference>
<evidence type="ECO:0000256" key="4">
    <source>
        <dbReference type="ARBA" id="ARBA00022679"/>
    </source>
</evidence>
<dbReference type="Proteomes" id="UP000008461">
    <property type="component" value="Chromosome"/>
</dbReference>
<dbReference type="Gene3D" id="3.30.565.10">
    <property type="entry name" value="Histidine kinase-like ATPase, C-terminal domain"/>
    <property type="match status" value="1"/>
</dbReference>
<feature type="transmembrane region" description="Helical" evidence="7">
    <location>
        <begin position="44"/>
        <end position="66"/>
    </location>
</feature>